<dbReference type="SMART" id="SM00185">
    <property type="entry name" value="ARM"/>
    <property type="match status" value="5"/>
</dbReference>
<evidence type="ECO:0000256" key="2">
    <source>
        <dbReference type="PROSITE-ProRule" id="PRU00259"/>
    </source>
</evidence>
<feature type="repeat" description="ARM" evidence="2">
    <location>
        <begin position="853"/>
        <end position="895"/>
    </location>
</feature>
<accession>A0A250WS77</accession>
<evidence type="ECO:0000256" key="1">
    <source>
        <dbReference type="ARBA" id="ARBA00022786"/>
    </source>
</evidence>
<dbReference type="EMBL" id="BEGY01000004">
    <property type="protein sequence ID" value="GAX73539.1"/>
    <property type="molecule type" value="Genomic_DNA"/>
</dbReference>
<evidence type="ECO:0008006" key="6">
    <source>
        <dbReference type="Google" id="ProtNLM"/>
    </source>
</evidence>
<dbReference type="InterPro" id="IPR000225">
    <property type="entry name" value="Armadillo"/>
</dbReference>
<sequence length="1272" mass="135649">MFGISNIDAHNIPSSPTKKVLSQLSIKGSPKTRFSASRQCRETTISPSQPLWILRQNSLSAFNVKPVPGLFNLHWNRLHGKPARVHVLKALLHTYNQRAASPYDDVISTCNALIAPSTLSPFHDSLNPNPDNPASLVSLVCTVLGISPGYAPFETLKDTLIFQREALYMVQEVAMVSSAMKHRDLSNHRPMDAQAEVADDDGDADSRQRKTGVELENLLELGLIPALIEILQSHTSSSVSSLPEQDYHYHVASPLTGASLLTGLPHDSLNPLSYQNLATDDTAPHLTPDATNSEKSLAAENRKLAFQALFCTLACPCMKYHKVQLSSTVFPYLLQILRDHTQSLQVSQSGDRHTSPEDTDGNMSADNTLDFGPPGSALVLLSDVEVSYNPVQQSDGESSRKVDIMSDGDWNTNHQLQHHDTATPPLWLNILQAEERSGQVQTSDDSRHHATHPSSSDIEPNRGAIESSEQETALAAAKCLVRMLRHLLVSHESLADSGVTFVMTQLLRLSTSPPLKQVAALLLYKLSQLGHCSNELQQGQQEGQEPQDPRTSEAASAASDAPACDQRKALMSQMLNSGAVGIICQCLLPVPEELSNVQGSPLPATCLIGTSKEDDSKFTSADDGLSEGAVLERNYDLILQSLLLDLCQCACESPATSSAVADRGEMSDLVHLLASIDDQLSMTGLLAIGQLAHSSPACQMDVVKAGVLPHLVRMLSVETPQSSSDILAGSHQTHAARLISSLAHSTPTHGLMTKEGVPLALVNALSRCSTTMITEVNTHDNKEKGILSILTALKSESSRPGANNKNLQLEKKRTQISGQVESQHLLSTASHIACALSVLAQNPDQHFGLVGCGAVPALVTALCTGSTEVQSHALACMMLLSAQDSRQASVVARAGSIPKIVGILSAYVEQSIHPGSIGTQDADSQAVDLGLAVLASLCRHREIQRELFEAGCLPIFLKLMACLSAASEGASLAAEALALMAASGSLRYRLALSARADEVVEGAMHLLSGPDPTAQYWCLVLLNQLVVSEPPVTQELMGRPKDLVGVLETVLTVPDEVALNTTQDSCSSSSGLQPGLGQGETLSPPGAGECRDTTFSIGPDADSIPESRGVLEAVSSVDSNSSVVKNDAVVKCSVSTSEATPPADTGVSRELRIPQHGSKQEEENAADISAWAAYQARDAALARVQAAWLVSHLASHSTVVEEHSEAHAVSSLFPSPKGSGTGSGFTSVMIEALMHLLENSMEAPVIGEGEEQTQAFPAEEDVHGLYIRHETE</sequence>
<feature type="region of interest" description="Disordered" evidence="3">
    <location>
        <begin position="343"/>
        <end position="370"/>
    </location>
</feature>
<dbReference type="PROSITE" id="PS50176">
    <property type="entry name" value="ARM_REPEAT"/>
    <property type="match status" value="1"/>
</dbReference>
<dbReference type="OrthoDB" id="545240at2759"/>
<evidence type="ECO:0000313" key="4">
    <source>
        <dbReference type="EMBL" id="GAX73539.1"/>
    </source>
</evidence>
<evidence type="ECO:0000313" key="5">
    <source>
        <dbReference type="Proteomes" id="UP000232323"/>
    </source>
</evidence>
<keyword evidence="1" id="KW-0833">Ubl conjugation pathway</keyword>
<dbReference type="AlphaFoldDB" id="A0A250WS77"/>
<feature type="region of interest" description="Disordered" evidence="3">
    <location>
        <begin position="437"/>
        <end position="470"/>
    </location>
</feature>
<reference evidence="4 5" key="1">
    <citation type="submission" date="2017-08" db="EMBL/GenBank/DDBJ databases">
        <title>Acidophilic green algal genome provides insights into adaptation to an acidic environment.</title>
        <authorList>
            <person name="Hirooka S."/>
            <person name="Hirose Y."/>
            <person name="Kanesaki Y."/>
            <person name="Higuchi S."/>
            <person name="Fujiwara T."/>
            <person name="Onuma R."/>
            <person name="Era A."/>
            <person name="Ohbayashi R."/>
            <person name="Uzuka A."/>
            <person name="Nozaki H."/>
            <person name="Yoshikawa H."/>
            <person name="Miyagishima S.Y."/>
        </authorList>
    </citation>
    <scope>NUCLEOTIDE SEQUENCE [LARGE SCALE GENOMIC DNA]</scope>
    <source>
        <strain evidence="4 5">NIES-2499</strain>
    </source>
</reference>
<gene>
    <name evidence="4" type="ORF">CEUSTIGMA_g990.t1</name>
</gene>
<comment type="caution">
    <text evidence="4">The sequence shown here is derived from an EMBL/GenBank/DDBJ whole genome shotgun (WGS) entry which is preliminary data.</text>
</comment>
<proteinExistence type="predicted"/>
<protein>
    <recommendedName>
        <fullName evidence="6">Armadillo repeat-containing domain-containing protein</fullName>
    </recommendedName>
</protein>
<evidence type="ECO:0000256" key="3">
    <source>
        <dbReference type="SAM" id="MobiDB-lite"/>
    </source>
</evidence>
<dbReference type="Gene3D" id="1.25.10.10">
    <property type="entry name" value="Leucine-rich Repeat Variant"/>
    <property type="match status" value="2"/>
</dbReference>
<feature type="region of interest" description="Disordered" evidence="3">
    <location>
        <begin position="390"/>
        <end position="418"/>
    </location>
</feature>
<feature type="compositionally biased region" description="Low complexity" evidence="3">
    <location>
        <begin position="537"/>
        <end position="559"/>
    </location>
</feature>
<feature type="region of interest" description="Disordered" evidence="3">
    <location>
        <begin position="1062"/>
        <end position="1102"/>
    </location>
</feature>
<dbReference type="PANTHER" id="PTHR23315">
    <property type="entry name" value="U BOX DOMAIN-CONTAINING"/>
    <property type="match status" value="1"/>
</dbReference>
<feature type="region of interest" description="Disordered" evidence="3">
    <location>
        <begin position="536"/>
        <end position="559"/>
    </location>
</feature>
<dbReference type="InterPro" id="IPR016024">
    <property type="entry name" value="ARM-type_fold"/>
</dbReference>
<dbReference type="PANTHER" id="PTHR23315:SF7">
    <property type="entry name" value="U-BOX DOMAIN-CONTAINING PROTEIN 4"/>
    <property type="match status" value="1"/>
</dbReference>
<keyword evidence="5" id="KW-1185">Reference proteome</keyword>
<dbReference type="InterPro" id="IPR011989">
    <property type="entry name" value="ARM-like"/>
</dbReference>
<dbReference type="Proteomes" id="UP000232323">
    <property type="component" value="Unassembled WGS sequence"/>
</dbReference>
<name>A0A250WS77_9CHLO</name>
<organism evidence="4 5">
    <name type="scientific">Chlamydomonas eustigma</name>
    <dbReference type="NCBI Taxonomy" id="1157962"/>
    <lineage>
        <taxon>Eukaryota</taxon>
        <taxon>Viridiplantae</taxon>
        <taxon>Chlorophyta</taxon>
        <taxon>core chlorophytes</taxon>
        <taxon>Chlorophyceae</taxon>
        <taxon>CS clade</taxon>
        <taxon>Chlamydomonadales</taxon>
        <taxon>Chlamydomonadaceae</taxon>
        <taxon>Chlamydomonas</taxon>
    </lineage>
</organism>
<dbReference type="SUPFAM" id="SSF48371">
    <property type="entry name" value="ARM repeat"/>
    <property type="match status" value="2"/>
</dbReference>